<dbReference type="InterPro" id="IPR035466">
    <property type="entry name" value="GlmS/AgaS_SIS"/>
</dbReference>
<dbReference type="Proteomes" id="UP000515563">
    <property type="component" value="Chromosome"/>
</dbReference>
<protein>
    <recommendedName>
        <fullName evidence="3">Glutamine--fructose-6-phosphate aminotransferase [isomerizing]</fullName>
        <ecNumber evidence="2">2.6.1.16</ecNumber>
    </recommendedName>
</protein>
<dbReference type="GO" id="GO:0005829">
    <property type="term" value="C:cytosol"/>
    <property type="evidence" value="ECO:0007669"/>
    <property type="project" value="TreeGrafter"/>
</dbReference>
<keyword evidence="4" id="KW-0677">Repeat</keyword>
<dbReference type="CDD" id="cd05008">
    <property type="entry name" value="SIS_GlmS_GlmD_1"/>
    <property type="match status" value="1"/>
</dbReference>
<evidence type="ECO:0000313" key="7">
    <source>
        <dbReference type="Proteomes" id="UP000515563"/>
    </source>
</evidence>
<keyword evidence="7" id="KW-1185">Reference proteome</keyword>
<dbReference type="Gene3D" id="3.40.50.10490">
    <property type="entry name" value="Glucose-6-phosphate isomerase like protein, domain 1"/>
    <property type="match status" value="2"/>
</dbReference>
<dbReference type="RefSeq" id="WP_185443851.1">
    <property type="nucleotide sequence ID" value="NZ_CP043661.1"/>
</dbReference>
<feature type="domain" description="SIS" evidence="5">
    <location>
        <begin position="31"/>
        <end position="171"/>
    </location>
</feature>
<reference evidence="6 7" key="2">
    <citation type="journal article" date="2020" name="Microbiol. Resour. Announc.">
        <title>Antarctic desert soil bacteria exhibit high novel natural product potential, evaluated through long-read genome sequencing and comparative genomics.</title>
        <authorList>
            <person name="Benaud N."/>
            <person name="Edwards R.J."/>
            <person name="Amos T.G."/>
            <person name="D'Agostino P.M."/>
            <person name="Gutierrez-Chavez C."/>
            <person name="Montgomery K."/>
            <person name="Nicetic I."/>
            <person name="Ferrari B.C."/>
        </authorList>
    </citation>
    <scope>NUCLEOTIDE SEQUENCE [LARGE SCALE GENOMIC DNA]</scope>
    <source>
        <strain evidence="6 7">SPB151</strain>
    </source>
</reference>
<dbReference type="GO" id="GO:0006002">
    <property type="term" value="P:fructose 6-phosphate metabolic process"/>
    <property type="evidence" value="ECO:0007669"/>
    <property type="project" value="TreeGrafter"/>
</dbReference>
<accession>A0A7G6X5D2</accession>
<dbReference type="GO" id="GO:0097367">
    <property type="term" value="F:carbohydrate derivative binding"/>
    <property type="evidence" value="ECO:0007669"/>
    <property type="project" value="InterPro"/>
</dbReference>
<evidence type="ECO:0000256" key="3">
    <source>
        <dbReference type="ARBA" id="ARBA00016090"/>
    </source>
</evidence>
<evidence type="ECO:0000256" key="1">
    <source>
        <dbReference type="ARBA" id="ARBA00001031"/>
    </source>
</evidence>
<comment type="catalytic activity">
    <reaction evidence="1">
        <text>D-fructose 6-phosphate + L-glutamine = D-glucosamine 6-phosphate + L-glutamate</text>
        <dbReference type="Rhea" id="RHEA:13237"/>
        <dbReference type="ChEBI" id="CHEBI:29985"/>
        <dbReference type="ChEBI" id="CHEBI:58359"/>
        <dbReference type="ChEBI" id="CHEBI:58725"/>
        <dbReference type="ChEBI" id="CHEBI:61527"/>
        <dbReference type="EC" id="2.6.1.16"/>
    </reaction>
</comment>
<name>A0A7G6X5D2_9ACTN</name>
<dbReference type="GO" id="GO:0006487">
    <property type="term" value="P:protein N-linked glycosylation"/>
    <property type="evidence" value="ECO:0007669"/>
    <property type="project" value="TreeGrafter"/>
</dbReference>
<dbReference type="EMBL" id="CP043661">
    <property type="protein sequence ID" value="QNE21447.1"/>
    <property type="molecule type" value="Genomic_DNA"/>
</dbReference>
<evidence type="ECO:0000313" key="6">
    <source>
        <dbReference type="EMBL" id="QNE21447.1"/>
    </source>
</evidence>
<proteinExistence type="predicted"/>
<gene>
    <name evidence="6" type="ORF">F1D05_30425</name>
</gene>
<dbReference type="KEGG" id="kqi:F1D05_30425"/>
<evidence type="ECO:0000259" key="5">
    <source>
        <dbReference type="PROSITE" id="PS51464"/>
    </source>
</evidence>
<dbReference type="EC" id="2.6.1.16" evidence="2"/>
<dbReference type="InterPro" id="IPR001347">
    <property type="entry name" value="SIS_dom"/>
</dbReference>
<evidence type="ECO:0000256" key="4">
    <source>
        <dbReference type="ARBA" id="ARBA00022737"/>
    </source>
</evidence>
<dbReference type="AlphaFoldDB" id="A0A7G6X5D2"/>
<reference evidence="7" key="1">
    <citation type="submission" date="2019-09" db="EMBL/GenBank/DDBJ databases">
        <title>Antimicrobial potential of Antarctic Bacteria.</title>
        <authorList>
            <person name="Benaud N."/>
            <person name="Edwards R.J."/>
            <person name="Ferrari B.C."/>
        </authorList>
    </citation>
    <scope>NUCLEOTIDE SEQUENCE [LARGE SCALE GENOMIC DNA]</scope>
    <source>
        <strain evidence="7">SPB151</strain>
    </source>
</reference>
<sequence length="346" mass="35950">MSPQLTPFEQDMLAQPGALSDLLGAGPTAGADDFIRRGWDRVVLTGMGSSHFAGIPTWRALTQLGLPCWLVDAGTLLETPELVTPNTLVIATSQSGASGEVVEATSRLRERWSSRIGILGITADATSPLADTADLAVLLHSGPEATVSTKSYLNTLGVHHRLTGIFRQTSASELDDELAGATEQVAVVVQNRLAADIGSTMLSAAAPRLVAVGKRDATATALYAALIMKEAAKVAVEGFVGGQFRHGPFELAGEGMTAMLYGAETREDDTSLNRLAEDLLSVGTSVILVGDVELPGARTLPTGGRNGLESLMTGAVVAQHLAVEVAHANGVQPGAFVFGNKVTTTL</sequence>
<dbReference type="PANTHER" id="PTHR10937">
    <property type="entry name" value="GLUCOSAMINE--FRUCTOSE-6-PHOSPHATE AMINOTRANSFERASE, ISOMERIZING"/>
    <property type="match status" value="1"/>
</dbReference>
<dbReference type="SUPFAM" id="SSF53697">
    <property type="entry name" value="SIS domain"/>
    <property type="match status" value="1"/>
</dbReference>
<dbReference type="Pfam" id="PF01380">
    <property type="entry name" value="SIS"/>
    <property type="match status" value="1"/>
</dbReference>
<dbReference type="GO" id="GO:0004360">
    <property type="term" value="F:glutamine-fructose-6-phosphate transaminase (isomerizing) activity"/>
    <property type="evidence" value="ECO:0007669"/>
    <property type="project" value="UniProtKB-EC"/>
</dbReference>
<dbReference type="GO" id="GO:0006047">
    <property type="term" value="P:UDP-N-acetylglucosamine metabolic process"/>
    <property type="evidence" value="ECO:0007669"/>
    <property type="project" value="TreeGrafter"/>
</dbReference>
<evidence type="ECO:0000256" key="2">
    <source>
        <dbReference type="ARBA" id="ARBA00012916"/>
    </source>
</evidence>
<organism evidence="6 7">
    <name type="scientific">Kribbella qitaiheensis</name>
    <dbReference type="NCBI Taxonomy" id="1544730"/>
    <lineage>
        <taxon>Bacteria</taxon>
        <taxon>Bacillati</taxon>
        <taxon>Actinomycetota</taxon>
        <taxon>Actinomycetes</taxon>
        <taxon>Propionibacteriales</taxon>
        <taxon>Kribbellaceae</taxon>
        <taxon>Kribbella</taxon>
    </lineage>
</organism>
<dbReference type="PANTHER" id="PTHR10937:SF0">
    <property type="entry name" value="GLUTAMINE--FRUCTOSE-6-PHOSPHATE TRANSAMINASE (ISOMERIZING)"/>
    <property type="match status" value="1"/>
</dbReference>
<dbReference type="PROSITE" id="PS51464">
    <property type="entry name" value="SIS"/>
    <property type="match status" value="1"/>
</dbReference>
<dbReference type="InterPro" id="IPR046348">
    <property type="entry name" value="SIS_dom_sf"/>
</dbReference>